<dbReference type="Pfam" id="PF21788">
    <property type="entry name" value="TNP-like_GBD"/>
    <property type="match status" value="1"/>
</dbReference>
<dbReference type="AlphaFoldDB" id="A0AAW1MKR5"/>
<dbReference type="EMBL" id="JASPKY010000037">
    <property type="protein sequence ID" value="KAK9746786.1"/>
    <property type="molecule type" value="Genomic_DNA"/>
</dbReference>
<feature type="domain" description="Transposable element P transposase-like GTP-binding insertion" evidence="2">
    <location>
        <begin position="20"/>
        <end position="89"/>
    </location>
</feature>
<accession>A0AAW1MKR5</accession>
<comment type="caution">
    <text evidence="3">The sequence shown here is derived from an EMBL/GenBank/DDBJ whole genome shotgun (WGS) entry which is preliminary data.</text>
</comment>
<sequence>MEAHSAIICNGLVRVCPNLTDVHVYPEKIKKMKVKCCTQALSRSVGISMAFLAENHMPPFEDALGTGEIIKFLDKLFDSFNGTSMYSSSSTTLRCRISSTSEHHHFWHSAKQLSSVSFECLKNSRIEVEKRSTEVKSLKPSDKNKSNRGKGKSWKTHSNNRQDTFRSRTGDKEVANYSKQLENSLLLGQKDISAALGALESTQTLKAITLCITTRSIGFSATTMIRALYSFNNVPVRGSIYQIYRVYLAMLECKLTLDSRKATAITRDYNYYQELRRSESFVGIVRACNYVPILHALHLYPLLRP</sequence>
<evidence type="ECO:0000256" key="1">
    <source>
        <dbReference type="SAM" id="MobiDB-lite"/>
    </source>
</evidence>
<evidence type="ECO:0000313" key="3">
    <source>
        <dbReference type="EMBL" id="KAK9746786.1"/>
    </source>
</evidence>
<organism evidence="3 4">
    <name type="scientific">Popillia japonica</name>
    <name type="common">Japanese beetle</name>
    <dbReference type="NCBI Taxonomy" id="7064"/>
    <lineage>
        <taxon>Eukaryota</taxon>
        <taxon>Metazoa</taxon>
        <taxon>Ecdysozoa</taxon>
        <taxon>Arthropoda</taxon>
        <taxon>Hexapoda</taxon>
        <taxon>Insecta</taxon>
        <taxon>Pterygota</taxon>
        <taxon>Neoptera</taxon>
        <taxon>Endopterygota</taxon>
        <taxon>Coleoptera</taxon>
        <taxon>Polyphaga</taxon>
        <taxon>Scarabaeiformia</taxon>
        <taxon>Scarabaeidae</taxon>
        <taxon>Rutelinae</taxon>
        <taxon>Popillia</taxon>
    </lineage>
</organism>
<protein>
    <recommendedName>
        <fullName evidence="2">Transposable element P transposase-like GTP-binding insertion domain-containing protein</fullName>
    </recommendedName>
</protein>
<gene>
    <name evidence="3" type="ORF">QE152_g5834</name>
</gene>
<feature type="compositionally biased region" description="Basic and acidic residues" evidence="1">
    <location>
        <begin position="131"/>
        <end position="145"/>
    </location>
</feature>
<reference evidence="3 4" key="1">
    <citation type="journal article" date="2024" name="BMC Genomics">
        <title>De novo assembly and annotation of Popillia japonica's genome with initial clues to its potential as an invasive pest.</title>
        <authorList>
            <person name="Cucini C."/>
            <person name="Boschi S."/>
            <person name="Funari R."/>
            <person name="Cardaioli E."/>
            <person name="Iannotti N."/>
            <person name="Marturano G."/>
            <person name="Paoli F."/>
            <person name="Bruttini M."/>
            <person name="Carapelli A."/>
            <person name="Frati F."/>
            <person name="Nardi F."/>
        </authorList>
    </citation>
    <scope>NUCLEOTIDE SEQUENCE [LARGE SCALE GENOMIC DNA]</scope>
    <source>
        <strain evidence="3">DMR45628</strain>
    </source>
</reference>
<dbReference type="Proteomes" id="UP001458880">
    <property type="component" value="Unassembled WGS sequence"/>
</dbReference>
<feature type="compositionally biased region" description="Basic residues" evidence="1">
    <location>
        <begin position="146"/>
        <end position="155"/>
    </location>
</feature>
<name>A0AAW1MKR5_POPJA</name>
<dbReference type="InterPro" id="IPR048366">
    <property type="entry name" value="TNP-like_GBD"/>
</dbReference>
<evidence type="ECO:0000259" key="2">
    <source>
        <dbReference type="Pfam" id="PF21788"/>
    </source>
</evidence>
<feature type="region of interest" description="Disordered" evidence="1">
    <location>
        <begin position="131"/>
        <end position="171"/>
    </location>
</feature>
<evidence type="ECO:0000313" key="4">
    <source>
        <dbReference type="Proteomes" id="UP001458880"/>
    </source>
</evidence>
<proteinExistence type="predicted"/>
<keyword evidence="4" id="KW-1185">Reference proteome</keyword>